<evidence type="ECO:0000256" key="5">
    <source>
        <dbReference type="ARBA" id="ARBA00022801"/>
    </source>
</evidence>
<evidence type="ECO:0000256" key="3">
    <source>
        <dbReference type="ARBA" id="ARBA00022490"/>
    </source>
</evidence>
<dbReference type="FunFam" id="3.90.190.10:FF:000045">
    <property type="entry name" value="Tyrosine-protein phosphatase non-receptor type 12"/>
    <property type="match status" value="2"/>
</dbReference>
<feature type="compositionally biased region" description="Low complexity" evidence="7">
    <location>
        <begin position="1"/>
        <end position="13"/>
    </location>
</feature>
<evidence type="ECO:0000256" key="2">
    <source>
        <dbReference type="ARBA" id="ARBA00013064"/>
    </source>
</evidence>
<dbReference type="Pfam" id="PF00102">
    <property type="entry name" value="Y_phosphatase"/>
    <property type="match status" value="2"/>
</dbReference>
<protein>
    <recommendedName>
        <fullName evidence="2">protein-tyrosine-phosphatase</fullName>
        <ecNumber evidence="2">3.1.3.48</ecNumber>
    </recommendedName>
</protein>
<feature type="domain" description="Tyrosine specific protein phosphatases" evidence="9">
    <location>
        <begin position="239"/>
        <end position="311"/>
    </location>
</feature>
<comment type="caution">
    <text evidence="10">The sequence shown here is derived from an EMBL/GenBank/DDBJ whole genome shotgun (WGS) entry which is preliminary data.</text>
</comment>
<dbReference type="PROSITE" id="PS00383">
    <property type="entry name" value="TYR_PHOSPHATASE_1"/>
    <property type="match status" value="2"/>
</dbReference>
<feature type="region of interest" description="Disordered" evidence="7">
    <location>
        <begin position="1"/>
        <end position="20"/>
    </location>
</feature>
<keyword evidence="11" id="KW-1185">Reference proteome</keyword>
<dbReference type="InterPro" id="IPR003595">
    <property type="entry name" value="Tyr_Pase_cat"/>
</dbReference>
<dbReference type="SMART" id="SM00194">
    <property type="entry name" value="PTPc"/>
    <property type="match status" value="2"/>
</dbReference>
<keyword evidence="4" id="KW-0597">Phosphoprotein</keyword>
<dbReference type="InterPro" id="IPR016130">
    <property type="entry name" value="Tyr_Pase_AS"/>
</dbReference>
<dbReference type="PROSITE" id="PS50056">
    <property type="entry name" value="TYR_PHOSPHATASE_2"/>
    <property type="match status" value="2"/>
</dbReference>
<dbReference type="SUPFAM" id="SSF52799">
    <property type="entry name" value="(Phosphotyrosine protein) phosphatases II"/>
    <property type="match status" value="2"/>
</dbReference>
<dbReference type="AlphaFoldDB" id="A0AAN7J7Z4"/>
<dbReference type="GO" id="GO:0004725">
    <property type="term" value="F:protein tyrosine phosphatase activity"/>
    <property type="evidence" value="ECO:0007669"/>
    <property type="project" value="UniProtKB-EC"/>
</dbReference>
<keyword evidence="5" id="KW-0378">Hydrolase</keyword>
<feature type="domain" description="Tyrosine-protein phosphatase" evidence="8">
    <location>
        <begin position="50"/>
        <end position="320"/>
    </location>
</feature>
<sequence>MATAAAATSSSSSEFSPDFPPRLSLTSDQFKQCSEALSFFREKLHIPHTINQEFAHLQANRITPSEMRRSCAVALDSVNLSKNRYSDVIPFDKNRVVLNSCKDYRPAARGYINASLITTSSSENISQFIATQGPLPQTYEDFWEMVMQYRCPVVVMLTRLVDNYKMVKCGDYFQAEDGPREFGNIHIVTKWLKTTDTSIMLRHLEVKYKESEEEPMSVLHIQYPEWPDHGVPKDTTAVREILKRIYHVPPNLGPVVVHCSAGIGRTGTYCAIHNTIQRILAGDMSALNLVNTITMFRSQRIGMVQTPDQYLFCYKAIVDELEDLISDFNTERSSKWRGHQNQRRRSAMATAAAATSSSSSEFSPDFPPRLSLTSDQFKQCSEALSFFREKLHIPHTINQEFAHLQANRITPSEMRRSCAVALDSVNLSKNRYSDVIPFDKNRVVLNSCKDYRPAARGYINASLITTSSSENISQFIATQGPLPQTYEDFWEMVMQYRCPVVVMLTRLVDNYKMVKCGDYFQAEDGPREFGNIHIVTKWLKTTDTSIMLRHLEVKYKESEEEPMSVLHIQYPEWPNHGVPKDTTAVREILKRIYHVPPNLGPVVVHCSAGIGRTGTYCAIHNTIQRILAGDMSALNLVNTITMFRSQRIGMVQTPNLKQVKAVLTIQAPRPDQGMQKTRSVQQWFGSISFLL</sequence>
<dbReference type="InterPro" id="IPR029021">
    <property type="entry name" value="Prot-tyrosine_phosphatase-like"/>
</dbReference>
<keyword evidence="6" id="KW-0904">Protein phosphatase</keyword>
<feature type="compositionally biased region" description="Low complexity" evidence="7">
    <location>
        <begin position="347"/>
        <end position="360"/>
    </location>
</feature>
<dbReference type="GO" id="GO:0005737">
    <property type="term" value="C:cytoplasm"/>
    <property type="evidence" value="ECO:0007669"/>
    <property type="project" value="UniProtKB-SubCell"/>
</dbReference>
<dbReference type="CDD" id="cd17658">
    <property type="entry name" value="PTPc_plant_PTP1"/>
    <property type="match status" value="2"/>
</dbReference>
<evidence type="ECO:0000313" key="10">
    <source>
        <dbReference type="EMBL" id="KAK4601525.1"/>
    </source>
</evidence>
<evidence type="ECO:0000313" key="11">
    <source>
        <dbReference type="Proteomes" id="UP001324115"/>
    </source>
</evidence>
<feature type="domain" description="Tyrosine specific protein phosphatases" evidence="9">
    <location>
        <begin position="586"/>
        <end position="658"/>
    </location>
</feature>
<dbReference type="Gene3D" id="3.90.190.10">
    <property type="entry name" value="Protein tyrosine phosphatase superfamily"/>
    <property type="match status" value="2"/>
</dbReference>
<evidence type="ECO:0000256" key="7">
    <source>
        <dbReference type="SAM" id="MobiDB-lite"/>
    </source>
</evidence>
<dbReference type="InterPro" id="IPR000387">
    <property type="entry name" value="Tyr_Pase_dom"/>
</dbReference>
<feature type="domain" description="Tyrosine-protein phosphatase" evidence="8">
    <location>
        <begin position="397"/>
        <end position="653"/>
    </location>
</feature>
<name>A0AAN7J7Z4_QUERU</name>
<dbReference type="PANTHER" id="PTHR19134">
    <property type="entry name" value="RECEPTOR-TYPE TYROSINE-PROTEIN PHOSPHATASE"/>
    <property type="match status" value="1"/>
</dbReference>
<dbReference type="InterPro" id="IPR050348">
    <property type="entry name" value="Protein-Tyr_Phosphatase"/>
</dbReference>
<keyword evidence="3" id="KW-0963">Cytoplasm</keyword>
<dbReference type="Proteomes" id="UP001324115">
    <property type="component" value="Unassembled WGS sequence"/>
</dbReference>
<dbReference type="PROSITE" id="PS50055">
    <property type="entry name" value="TYR_PHOSPHATASE_PTP"/>
    <property type="match status" value="2"/>
</dbReference>
<comment type="subcellular location">
    <subcellularLocation>
        <location evidence="1">Cytoplasm</location>
    </subcellularLocation>
</comment>
<evidence type="ECO:0000259" key="8">
    <source>
        <dbReference type="PROSITE" id="PS50055"/>
    </source>
</evidence>
<dbReference type="PRINTS" id="PR00700">
    <property type="entry name" value="PRTYPHPHTASE"/>
</dbReference>
<dbReference type="SMART" id="SM00404">
    <property type="entry name" value="PTPc_motif"/>
    <property type="match status" value="2"/>
</dbReference>
<evidence type="ECO:0000259" key="9">
    <source>
        <dbReference type="PROSITE" id="PS50056"/>
    </source>
</evidence>
<reference evidence="10 11" key="1">
    <citation type="journal article" date="2023" name="G3 (Bethesda)">
        <title>A haplotype-resolved chromosome-scale genome for Quercus rubra L. provides insights into the genetics of adaptive traits for red oak species.</title>
        <authorList>
            <person name="Kapoor B."/>
            <person name="Jenkins J."/>
            <person name="Schmutz J."/>
            <person name="Zhebentyayeva T."/>
            <person name="Kuelheim C."/>
            <person name="Coggeshall M."/>
            <person name="Heim C."/>
            <person name="Lasky J.R."/>
            <person name="Leites L."/>
            <person name="Islam-Faridi N."/>
            <person name="Romero-Severson J."/>
            <person name="DeLeo V.L."/>
            <person name="Lucas S.M."/>
            <person name="Lazic D."/>
            <person name="Gailing O."/>
            <person name="Carlson J."/>
            <person name="Staton M."/>
        </authorList>
    </citation>
    <scope>NUCLEOTIDE SEQUENCE [LARGE SCALE GENOMIC DNA]</scope>
    <source>
        <strain evidence="10">Pseudo-F2</strain>
    </source>
</reference>
<dbReference type="InterPro" id="IPR000242">
    <property type="entry name" value="PTP_cat"/>
</dbReference>
<organism evidence="10 11">
    <name type="scientific">Quercus rubra</name>
    <name type="common">Northern red oak</name>
    <name type="synonym">Quercus borealis</name>
    <dbReference type="NCBI Taxonomy" id="3512"/>
    <lineage>
        <taxon>Eukaryota</taxon>
        <taxon>Viridiplantae</taxon>
        <taxon>Streptophyta</taxon>
        <taxon>Embryophyta</taxon>
        <taxon>Tracheophyta</taxon>
        <taxon>Spermatophyta</taxon>
        <taxon>Magnoliopsida</taxon>
        <taxon>eudicotyledons</taxon>
        <taxon>Gunneridae</taxon>
        <taxon>Pentapetalae</taxon>
        <taxon>rosids</taxon>
        <taxon>fabids</taxon>
        <taxon>Fagales</taxon>
        <taxon>Fagaceae</taxon>
        <taxon>Quercus</taxon>
    </lineage>
</organism>
<dbReference type="EC" id="3.1.3.48" evidence="2"/>
<evidence type="ECO:0000256" key="1">
    <source>
        <dbReference type="ARBA" id="ARBA00004496"/>
    </source>
</evidence>
<evidence type="ECO:0000256" key="6">
    <source>
        <dbReference type="ARBA" id="ARBA00022912"/>
    </source>
</evidence>
<feature type="region of interest" description="Disordered" evidence="7">
    <location>
        <begin position="332"/>
        <end position="367"/>
    </location>
</feature>
<dbReference type="EMBL" id="JAXUIC010000002">
    <property type="protein sequence ID" value="KAK4601525.1"/>
    <property type="molecule type" value="Genomic_DNA"/>
</dbReference>
<accession>A0AAN7J7Z4</accession>
<gene>
    <name evidence="10" type="ORF">RGQ29_010901</name>
</gene>
<feature type="compositionally biased region" description="Basic residues" evidence="7">
    <location>
        <begin position="335"/>
        <end position="346"/>
    </location>
</feature>
<evidence type="ECO:0000256" key="4">
    <source>
        <dbReference type="ARBA" id="ARBA00022553"/>
    </source>
</evidence>
<proteinExistence type="predicted"/>
<dbReference type="PANTHER" id="PTHR19134:SF449">
    <property type="entry name" value="TYROSINE-PROTEIN PHOSPHATASE 1"/>
    <property type="match status" value="1"/>
</dbReference>